<organism evidence="1 2">
    <name type="scientific">Araneus ventricosus</name>
    <name type="common">Orbweaver spider</name>
    <name type="synonym">Epeira ventricosa</name>
    <dbReference type="NCBI Taxonomy" id="182803"/>
    <lineage>
        <taxon>Eukaryota</taxon>
        <taxon>Metazoa</taxon>
        <taxon>Ecdysozoa</taxon>
        <taxon>Arthropoda</taxon>
        <taxon>Chelicerata</taxon>
        <taxon>Arachnida</taxon>
        <taxon>Araneae</taxon>
        <taxon>Araneomorphae</taxon>
        <taxon>Entelegynae</taxon>
        <taxon>Araneoidea</taxon>
        <taxon>Araneidae</taxon>
        <taxon>Araneus</taxon>
    </lineage>
</organism>
<gene>
    <name evidence="1" type="ORF">AVEN_267981_1</name>
</gene>
<dbReference type="AlphaFoldDB" id="A0A4Y2IXE6"/>
<keyword evidence="2" id="KW-1185">Reference proteome</keyword>
<sequence>MSFQRTDLEGNLAITNSSPTDLSVKLVNEPSKKTDLEVGNLVITNLQRTDLSRSVKLLRRTFNGPIQKCETPRYNEPSKD</sequence>
<dbReference type="EMBL" id="BGPR01002999">
    <property type="protein sequence ID" value="GBM82274.1"/>
    <property type="molecule type" value="Genomic_DNA"/>
</dbReference>
<name>A0A4Y2IXE6_ARAVE</name>
<evidence type="ECO:0000313" key="1">
    <source>
        <dbReference type="EMBL" id="GBM82274.1"/>
    </source>
</evidence>
<evidence type="ECO:0000313" key="2">
    <source>
        <dbReference type="Proteomes" id="UP000499080"/>
    </source>
</evidence>
<reference evidence="1 2" key="1">
    <citation type="journal article" date="2019" name="Sci. Rep.">
        <title>Orb-weaving spider Araneus ventricosus genome elucidates the spidroin gene catalogue.</title>
        <authorList>
            <person name="Kono N."/>
            <person name="Nakamura H."/>
            <person name="Ohtoshi R."/>
            <person name="Moran D.A.P."/>
            <person name="Shinohara A."/>
            <person name="Yoshida Y."/>
            <person name="Fujiwara M."/>
            <person name="Mori M."/>
            <person name="Tomita M."/>
            <person name="Arakawa K."/>
        </authorList>
    </citation>
    <scope>NUCLEOTIDE SEQUENCE [LARGE SCALE GENOMIC DNA]</scope>
</reference>
<accession>A0A4Y2IXE6</accession>
<proteinExistence type="predicted"/>
<dbReference type="Proteomes" id="UP000499080">
    <property type="component" value="Unassembled WGS sequence"/>
</dbReference>
<protein>
    <submittedName>
        <fullName evidence="1">Uncharacterized protein</fullName>
    </submittedName>
</protein>
<comment type="caution">
    <text evidence="1">The sequence shown here is derived from an EMBL/GenBank/DDBJ whole genome shotgun (WGS) entry which is preliminary data.</text>
</comment>